<dbReference type="GO" id="GO:0005811">
    <property type="term" value="C:lipid droplet"/>
    <property type="evidence" value="ECO:0007669"/>
    <property type="project" value="UniProtKB-SubCell"/>
</dbReference>
<dbReference type="InterPro" id="IPR011032">
    <property type="entry name" value="GroES-like_sf"/>
</dbReference>
<accession>A0A1L0DLF0</accession>
<reference evidence="5 6" key="1">
    <citation type="submission" date="2016-10" db="EMBL/GenBank/DDBJ databases">
        <authorList>
            <person name="de Groot N.N."/>
        </authorList>
    </citation>
    <scope>NUCLEOTIDE SEQUENCE [LARGE SCALE GENOMIC DNA]</scope>
    <source>
        <strain evidence="5 6">CBS 141442</strain>
    </source>
</reference>
<dbReference type="InterPro" id="IPR050700">
    <property type="entry name" value="YIM1/Zinc_Alcohol_DH_Fams"/>
</dbReference>
<comment type="similarity">
    <text evidence="3">Belongs to the YIM1 family.</text>
</comment>
<dbReference type="Pfam" id="PF13602">
    <property type="entry name" value="ADH_zinc_N_2"/>
    <property type="match status" value="1"/>
</dbReference>
<keyword evidence="2" id="KW-0551">Lipid droplet</keyword>
<dbReference type="AlphaFoldDB" id="A0A1L0DLF0"/>
<sequence>MSFTFKAVRYRNKNSPLSIKTVSLPIKQNGDNYLIPDDSVLVKVRASALNPVDLLVKNTVYSIFSFSDKGIGFDFSGDVLAVGGSVAAKSDFKIGDKVCGFNLTYFSDGSMAEYILIKPFKESGASIRKIPAKLSYEQAAAYPLVFGTAESLFQYCLLVKTDKPEASFRKVLILGAGTSVGRYAVQLAKQIYGSEHIVVTCSGKTEPVARQYGATEVIDYTKNKNILNAVLESVKITGKFDAILDCCGNSDLFPQIEEILRSRKEGGAYVTVTGDAKLDYSKGFLSLVSNNFSTFFRIFRSKTGFLPYYYEMVQILNDTKQTWPDKLVEYLENHEFDVVIDSVYELEDFQKGVDRVASNRAVGKVVFTS</sequence>
<dbReference type="Proteomes" id="UP000182334">
    <property type="component" value="Chromosome IV"/>
</dbReference>
<evidence type="ECO:0000313" key="5">
    <source>
        <dbReference type="EMBL" id="SGZ53246.1"/>
    </source>
</evidence>
<dbReference type="OrthoDB" id="3509362at2759"/>
<name>A0A1L0DLF0_9ASCO</name>
<dbReference type="SUPFAM" id="SSF50129">
    <property type="entry name" value="GroES-like"/>
    <property type="match status" value="1"/>
</dbReference>
<dbReference type="InterPro" id="IPR020843">
    <property type="entry name" value="ER"/>
</dbReference>
<dbReference type="SMART" id="SM00829">
    <property type="entry name" value="PKS_ER"/>
    <property type="match status" value="1"/>
</dbReference>
<dbReference type="PANTHER" id="PTHR11695">
    <property type="entry name" value="ALCOHOL DEHYDROGENASE RELATED"/>
    <property type="match status" value="1"/>
</dbReference>
<evidence type="ECO:0000256" key="1">
    <source>
        <dbReference type="ARBA" id="ARBA00004502"/>
    </source>
</evidence>
<dbReference type="InterPro" id="IPR036291">
    <property type="entry name" value="NAD(P)-bd_dom_sf"/>
</dbReference>
<evidence type="ECO:0000256" key="3">
    <source>
        <dbReference type="ARBA" id="ARBA00038249"/>
    </source>
</evidence>
<dbReference type="InterPro" id="IPR013154">
    <property type="entry name" value="ADH-like_N"/>
</dbReference>
<keyword evidence="6" id="KW-1185">Reference proteome</keyword>
<dbReference type="STRING" id="45354.A0A1L0DLF0"/>
<dbReference type="GO" id="GO:0005739">
    <property type="term" value="C:mitochondrion"/>
    <property type="evidence" value="ECO:0007669"/>
    <property type="project" value="TreeGrafter"/>
</dbReference>
<dbReference type="EMBL" id="LT635759">
    <property type="protein sequence ID" value="SGZ53246.1"/>
    <property type="molecule type" value="Genomic_DNA"/>
</dbReference>
<organism evidence="5 6">
    <name type="scientific">Sungouiella intermedia</name>
    <dbReference type="NCBI Taxonomy" id="45354"/>
    <lineage>
        <taxon>Eukaryota</taxon>
        <taxon>Fungi</taxon>
        <taxon>Dikarya</taxon>
        <taxon>Ascomycota</taxon>
        <taxon>Saccharomycotina</taxon>
        <taxon>Pichiomycetes</taxon>
        <taxon>Metschnikowiaceae</taxon>
        <taxon>Sungouiella</taxon>
    </lineage>
</organism>
<protein>
    <submittedName>
        <fullName evidence="5">CIC11C00000001699</fullName>
    </submittedName>
</protein>
<dbReference type="Gene3D" id="3.40.50.720">
    <property type="entry name" value="NAD(P)-binding Rossmann-like Domain"/>
    <property type="match status" value="1"/>
</dbReference>
<evidence type="ECO:0000259" key="4">
    <source>
        <dbReference type="SMART" id="SM00829"/>
    </source>
</evidence>
<feature type="domain" description="Enoyl reductase (ER)" evidence="4">
    <location>
        <begin position="17"/>
        <end position="367"/>
    </location>
</feature>
<evidence type="ECO:0000256" key="2">
    <source>
        <dbReference type="ARBA" id="ARBA00022677"/>
    </source>
</evidence>
<gene>
    <name evidence="5" type="ORF">SAMEA4029010_CIC11G00000001699</name>
</gene>
<dbReference type="SUPFAM" id="SSF51735">
    <property type="entry name" value="NAD(P)-binding Rossmann-fold domains"/>
    <property type="match status" value="1"/>
</dbReference>
<comment type="subcellular location">
    <subcellularLocation>
        <location evidence="1">Lipid droplet</location>
    </subcellularLocation>
</comment>
<dbReference type="PANTHER" id="PTHR11695:SF294">
    <property type="entry name" value="RETICULON-4-INTERACTING PROTEIN 1, MITOCHONDRIAL"/>
    <property type="match status" value="1"/>
</dbReference>
<proteinExistence type="inferred from homology"/>
<dbReference type="GO" id="GO:0016491">
    <property type="term" value="F:oxidoreductase activity"/>
    <property type="evidence" value="ECO:0007669"/>
    <property type="project" value="InterPro"/>
</dbReference>
<dbReference type="Pfam" id="PF08240">
    <property type="entry name" value="ADH_N"/>
    <property type="match status" value="1"/>
</dbReference>
<dbReference type="Gene3D" id="3.90.180.10">
    <property type="entry name" value="Medium-chain alcohol dehydrogenases, catalytic domain"/>
    <property type="match status" value="1"/>
</dbReference>
<evidence type="ECO:0000313" key="6">
    <source>
        <dbReference type="Proteomes" id="UP000182334"/>
    </source>
</evidence>